<organism evidence="1 2">
    <name type="scientific">Tenggerimyces flavus</name>
    <dbReference type="NCBI Taxonomy" id="1708749"/>
    <lineage>
        <taxon>Bacteria</taxon>
        <taxon>Bacillati</taxon>
        <taxon>Actinomycetota</taxon>
        <taxon>Actinomycetes</taxon>
        <taxon>Propionibacteriales</taxon>
        <taxon>Nocardioidaceae</taxon>
        <taxon>Tenggerimyces</taxon>
    </lineage>
</organism>
<accession>A0ABV7YHL0</accession>
<comment type="caution">
    <text evidence="1">The sequence shown here is derived from an EMBL/GenBank/DDBJ whole genome shotgun (WGS) entry which is preliminary data.</text>
</comment>
<evidence type="ECO:0000313" key="2">
    <source>
        <dbReference type="Proteomes" id="UP001595699"/>
    </source>
</evidence>
<gene>
    <name evidence="1" type="ORF">ACFOUW_27785</name>
</gene>
<dbReference type="EMBL" id="JBHRZH010000031">
    <property type="protein sequence ID" value="MFC3764671.1"/>
    <property type="molecule type" value="Genomic_DNA"/>
</dbReference>
<evidence type="ECO:0000313" key="1">
    <source>
        <dbReference type="EMBL" id="MFC3764671.1"/>
    </source>
</evidence>
<name>A0ABV7YHL0_9ACTN</name>
<protein>
    <submittedName>
        <fullName evidence="1">Uncharacterized protein</fullName>
    </submittedName>
</protein>
<proteinExistence type="predicted"/>
<keyword evidence="2" id="KW-1185">Reference proteome</keyword>
<dbReference type="Proteomes" id="UP001595699">
    <property type="component" value="Unassembled WGS sequence"/>
</dbReference>
<reference evidence="2" key="1">
    <citation type="journal article" date="2019" name="Int. J. Syst. Evol. Microbiol.">
        <title>The Global Catalogue of Microorganisms (GCM) 10K type strain sequencing project: providing services to taxonomists for standard genome sequencing and annotation.</title>
        <authorList>
            <consortium name="The Broad Institute Genomics Platform"/>
            <consortium name="The Broad Institute Genome Sequencing Center for Infectious Disease"/>
            <person name="Wu L."/>
            <person name="Ma J."/>
        </authorList>
    </citation>
    <scope>NUCLEOTIDE SEQUENCE [LARGE SCALE GENOMIC DNA]</scope>
    <source>
        <strain evidence="2">CGMCC 4.7241</strain>
    </source>
</reference>
<feature type="non-terminal residue" evidence="1">
    <location>
        <position position="1"/>
    </location>
</feature>
<sequence>SHPHQTPHTTLGCVEPVNLIIGPRAGPDPSTVDRLRLEATDGPFATGAGPLVRGSTLALTMAMAGRVAVCADLTGAGASTLVDRTTSST</sequence>